<dbReference type="InterPro" id="IPR006514">
    <property type="entry name" value="IRX15/GXM/AGM"/>
</dbReference>
<feature type="compositionally biased region" description="Gly residues" evidence="5">
    <location>
        <begin position="44"/>
        <end position="56"/>
    </location>
</feature>
<dbReference type="Pfam" id="PF21729">
    <property type="entry name" value="IRX15_IRX15L_GXM"/>
    <property type="match status" value="1"/>
</dbReference>
<evidence type="ECO:0000313" key="6">
    <source>
        <dbReference type="EMBL" id="BAS94303.1"/>
    </source>
</evidence>
<feature type="compositionally biased region" description="Gly residues" evidence="5">
    <location>
        <begin position="123"/>
        <end position="142"/>
    </location>
</feature>
<protein>
    <submittedName>
        <fullName evidence="6">Os05g0447800 protein</fullName>
    </submittedName>
</protein>
<evidence type="ECO:0000256" key="5">
    <source>
        <dbReference type="SAM" id="MobiDB-lite"/>
    </source>
</evidence>
<name>A0A0P0WN83_ORYSJ</name>
<organism evidence="6 7">
    <name type="scientific">Oryza sativa subsp. japonica</name>
    <name type="common">Rice</name>
    <dbReference type="NCBI Taxonomy" id="39947"/>
    <lineage>
        <taxon>Eukaryota</taxon>
        <taxon>Viridiplantae</taxon>
        <taxon>Streptophyta</taxon>
        <taxon>Embryophyta</taxon>
        <taxon>Tracheophyta</taxon>
        <taxon>Spermatophyta</taxon>
        <taxon>Magnoliopsida</taxon>
        <taxon>Liliopsida</taxon>
        <taxon>Poales</taxon>
        <taxon>Poaceae</taxon>
        <taxon>BOP clade</taxon>
        <taxon>Oryzoideae</taxon>
        <taxon>Oryzeae</taxon>
        <taxon>Oryzinae</taxon>
        <taxon>Oryza</taxon>
        <taxon>Oryza sativa</taxon>
    </lineage>
</organism>
<evidence type="ECO:0000313" key="7">
    <source>
        <dbReference type="Proteomes" id="UP000059680"/>
    </source>
</evidence>
<dbReference type="PANTHER" id="PTHR31444">
    <property type="entry name" value="OS11G0490100 PROTEIN"/>
    <property type="match status" value="1"/>
</dbReference>
<proteinExistence type="predicted"/>
<keyword evidence="4" id="KW-0472">Membrane</keyword>
<dbReference type="InParanoid" id="A0A0P0WN83"/>
<dbReference type="Proteomes" id="UP000059680">
    <property type="component" value="Chromosome 5"/>
</dbReference>
<reference evidence="6 7" key="2">
    <citation type="journal article" date="2013" name="Plant Cell Physiol.">
        <title>Rice Annotation Project Database (RAP-DB): an integrative and interactive database for rice genomics.</title>
        <authorList>
            <person name="Sakai H."/>
            <person name="Lee S.S."/>
            <person name="Tanaka T."/>
            <person name="Numa H."/>
            <person name="Kim J."/>
            <person name="Kawahara Y."/>
            <person name="Wakimoto H."/>
            <person name="Yang C.C."/>
            <person name="Iwamoto M."/>
            <person name="Abe T."/>
            <person name="Yamada Y."/>
            <person name="Muto A."/>
            <person name="Inokuchi H."/>
            <person name="Ikemura T."/>
            <person name="Matsumoto T."/>
            <person name="Sasaki T."/>
            <person name="Itoh T."/>
        </authorList>
    </citation>
    <scope>NUCLEOTIDE SEQUENCE [LARGE SCALE GENOMIC DNA]</scope>
    <source>
        <strain evidence="7">cv. Nipponbare</strain>
    </source>
</reference>
<dbReference type="GO" id="GO:0009834">
    <property type="term" value="P:plant-type secondary cell wall biogenesis"/>
    <property type="evidence" value="ECO:0000318"/>
    <property type="project" value="GO_Central"/>
</dbReference>
<evidence type="ECO:0000256" key="3">
    <source>
        <dbReference type="ARBA" id="ARBA00022989"/>
    </source>
</evidence>
<reference evidence="7" key="1">
    <citation type="journal article" date="2005" name="Nature">
        <title>The map-based sequence of the rice genome.</title>
        <authorList>
            <consortium name="International rice genome sequencing project (IRGSP)"/>
            <person name="Matsumoto T."/>
            <person name="Wu J."/>
            <person name="Kanamori H."/>
            <person name="Katayose Y."/>
            <person name="Fujisawa M."/>
            <person name="Namiki N."/>
            <person name="Mizuno H."/>
            <person name="Yamamoto K."/>
            <person name="Antonio B.A."/>
            <person name="Baba T."/>
            <person name="Sakata K."/>
            <person name="Nagamura Y."/>
            <person name="Aoki H."/>
            <person name="Arikawa K."/>
            <person name="Arita K."/>
            <person name="Bito T."/>
            <person name="Chiden Y."/>
            <person name="Fujitsuka N."/>
            <person name="Fukunaka R."/>
            <person name="Hamada M."/>
            <person name="Harada C."/>
            <person name="Hayashi A."/>
            <person name="Hijishita S."/>
            <person name="Honda M."/>
            <person name="Hosokawa S."/>
            <person name="Ichikawa Y."/>
            <person name="Idonuma A."/>
            <person name="Iijima M."/>
            <person name="Ikeda M."/>
            <person name="Ikeno M."/>
            <person name="Ito K."/>
            <person name="Ito S."/>
            <person name="Ito T."/>
            <person name="Ito Y."/>
            <person name="Ito Y."/>
            <person name="Iwabuchi A."/>
            <person name="Kamiya K."/>
            <person name="Karasawa W."/>
            <person name="Kurita K."/>
            <person name="Katagiri S."/>
            <person name="Kikuta A."/>
            <person name="Kobayashi H."/>
            <person name="Kobayashi N."/>
            <person name="Machita K."/>
            <person name="Maehara T."/>
            <person name="Masukawa M."/>
            <person name="Mizubayashi T."/>
            <person name="Mukai Y."/>
            <person name="Nagasaki H."/>
            <person name="Nagata Y."/>
            <person name="Naito S."/>
            <person name="Nakashima M."/>
            <person name="Nakama Y."/>
            <person name="Nakamichi Y."/>
            <person name="Nakamura M."/>
            <person name="Meguro A."/>
            <person name="Negishi M."/>
            <person name="Ohta I."/>
            <person name="Ohta T."/>
            <person name="Okamoto M."/>
            <person name="Ono N."/>
            <person name="Saji S."/>
            <person name="Sakaguchi M."/>
            <person name="Sakai K."/>
            <person name="Shibata M."/>
            <person name="Shimokawa T."/>
            <person name="Song J."/>
            <person name="Takazaki Y."/>
            <person name="Terasawa K."/>
            <person name="Tsugane M."/>
            <person name="Tsuji K."/>
            <person name="Ueda S."/>
            <person name="Waki K."/>
            <person name="Yamagata H."/>
            <person name="Yamamoto M."/>
            <person name="Yamamoto S."/>
            <person name="Yamane H."/>
            <person name="Yoshiki S."/>
            <person name="Yoshihara R."/>
            <person name="Yukawa K."/>
            <person name="Zhong H."/>
            <person name="Yano M."/>
            <person name="Yuan Q."/>
            <person name="Ouyang S."/>
            <person name="Liu J."/>
            <person name="Jones K.M."/>
            <person name="Gansberger K."/>
            <person name="Moffat K."/>
            <person name="Hill J."/>
            <person name="Bera J."/>
            <person name="Fadrosh D."/>
            <person name="Jin S."/>
            <person name="Johri S."/>
            <person name="Kim M."/>
            <person name="Overton L."/>
            <person name="Reardon M."/>
            <person name="Tsitrin T."/>
            <person name="Vuong H."/>
            <person name="Weaver B."/>
            <person name="Ciecko A."/>
            <person name="Tallon L."/>
            <person name="Jackson J."/>
            <person name="Pai G."/>
            <person name="Aken S.V."/>
            <person name="Utterback T."/>
            <person name="Reidmuller S."/>
            <person name="Feldblyum T."/>
            <person name="Hsiao J."/>
            <person name="Zismann V."/>
            <person name="Iobst S."/>
            <person name="de Vazeille A.R."/>
            <person name="Buell C.R."/>
            <person name="Ying K."/>
            <person name="Li Y."/>
            <person name="Lu T."/>
            <person name="Huang Y."/>
            <person name="Zhao Q."/>
            <person name="Feng Q."/>
            <person name="Zhang L."/>
            <person name="Zhu J."/>
            <person name="Weng Q."/>
            <person name="Mu J."/>
            <person name="Lu Y."/>
            <person name="Fan D."/>
            <person name="Liu Y."/>
            <person name="Guan J."/>
            <person name="Zhang Y."/>
            <person name="Yu S."/>
            <person name="Liu X."/>
            <person name="Zhang Y."/>
            <person name="Hong G."/>
            <person name="Han B."/>
            <person name="Choisne N."/>
            <person name="Demange N."/>
            <person name="Orjeda G."/>
            <person name="Samain S."/>
            <person name="Cattolico L."/>
            <person name="Pelletier E."/>
            <person name="Couloux A."/>
            <person name="Segurens B."/>
            <person name="Wincker P."/>
            <person name="D'Hont A."/>
            <person name="Scarpelli C."/>
            <person name="Weissenbach J."/>
            <person name="Salanoubat M."/>
            <person name="Quetier F."/>
            <person name="Yu Y."/>
            <person name="Kim H.R."/>
            <person name="Rambo T."/>
            <person name="Currie J."/>
            <person name="Collura K."/>
            <person name="Luo M."/>
            <person name="Yang T."/>
            <person name="Ammiraju J.S.S."/>
            <person name="Engler F."/>
            <person name="Soderlund C."/>
            <person name="Wing R.A."/>
            <person name="Palmer L.E."/>
            <person name="de la Bastide M."/>
            <person name="Spiegel L."/>
            <person name="Nascimento L."/>
            <person name="Zutavern T."/>
            <person name="O'Shaughnessy A."/>
            <person name="Dike S."/>
            <person name="Dedhia N."/>
            <person name="Preston R."/>
            <person name="Balija V."/>
            <person name="McCombie W.R."/>
            <person name="Chow T."/>
            <person name="Chen H."/>
            <person name="Chung M."/>
            <person name="Chen C."/>
            <person name="Shaw J."/>
            <person name="Wu H."/>
            <person name="Hsiao K."/>
            <person name="Chao Y."/>
            <person name="Chu M."/>
            <person name="Cheng C."/>
            <person name="Hour A."/>
            <person name="Lee P."/>
            <person name="Lin S."/>
            <person name="Lin Y."/>
            <person name="Liou J."/>
            <person name="Liu S."/>
            <person name="Hsing Y."/>
            <person name="Raghuvanshi S."/>
            <person name="Mohanty A."/>
            <person name="Bharti A.K."/>
            <person name="Gaur A."/>
            <person name="Gupta V."/>
            <person name="Kumar D."/>
            <person name="Ravi V."/>
            <person name="Vij S."/>
            <person name="Kapur A."/>
            <person name="Khurana P."/>
            <person name="Khurana P."/>
            <person name="Khurana J.P."/>
            <person name="Tyagi A.K."/>
            <person name="Gaikwad K."/>
            <person name="Singh A."/>
            <person name="Dalal V."/>
            <person name="Srivastava S."/>
            <person name="Dixit A."/>
            <person name="Pal A.K."/>
            <person name="Ghazi I.A."/>
            <person name="Yadav M."/>
            <person name="Pandit A."/>
            <person name="Bhargava A."/>
            <person name="Sureshbabu K."/>
            <person name="Batra K."/>
            <person name="Sharma T.R."/>
            <person name="Mohapatra T."/>
            <person name="Singh N.K."/>
            <person name="Messing J."/>
            <person name="Nelson A.B."/>
            <person name="Fuks G."/>
            <person name="Kavchok S."/>
            <person name="Keizer G."/>
            <person name="Linton E."/>
            <person name="Llaca V."/>
            <person name="Song R."/>
            <person name="Tanyolac B."/>
            <person name="Young S."/>
            <person name="Ho-Il K."/>
            <person name="Hahn J.H."/>
            <person name="Sangsakoo G."/>
            <person name="Vanavichit A."/>
            <person name="de Mattos Luiz.A.T."/>
            <person name="Zimmer P.D."/>
            <person name="Malone G."/>
            <person name="Dellagostin O."/>
            <person name="de Oliveira A.C."/>
            <person name="Bevan M."/>
            <person name="Bancroft I."/>
            <person name="Minx P."/>
            <person name="Cordum H."/>
            <person name="Wilson R."/>
            <person name="Cheng Z."/>
            <person name="Jin W."/>
            <person name="Jiang J."/>
            <person name="Leong S.A."/>
            <person name="Iwama H."/>
            <person name="Gojobori T."/>
            <person name="Itoh T."/>
            <person name="Niimura Y."/>
            <person name="Fujii Y."/>
            <person name="Habara T."/>
            <person name="Sakai H."/>
            <person name="Sato Y."/>
            <person name="Wilson G."/>
            <person name="Kumar K."/>
            <person name="McCouch S."/>
            <person name="Juretic N."/>
            <person name="Hoen D."/>
            <person name="Wright S."/>
            <person name="Bruskiewich R."/>
            <person name="Bureau T."/>
            <person name="Miyao A."/>
            <person name="Hirochika H."/>
            <person name="Nishikawa T."/>
            <person name="Kadowaki K."/>
            <person name="Sugiura M."/>
            <person name="Burr B."/>
            <person name="Sasaki T."/>
        </authorList>
    </citation>
    <scope>NUCLEOTIDE SEQUENCE [LARGE SCALE GENOMIC DNA]</scope>
    <source>
        <strain evidence="7">cv. Nipponbare</strain>
    </source>
</reference>
<feature type="compositionally biased region" description="Polar residues" evidence="5">
    <location>
        <begin position="184"/>
        <end position="196"/>
    </location>
</feature>
<dbReference type="AlphaFoldDB" id="A0A0P0WN83"/>
<comment type="subcellular location">
    <subcellularLocation>
        <location evidence="1">Golgi apparatus membrane</location>
        <topology evidence="1">Single-pass membrane protein</topology>
    </subcellularLocation>
</comment>
<evidence type="ECO:0000256" key="4">
    <source>
        <dbReference type="ARBA" id="ARBA00023136"/>
    </source>
</evidence>
<dbReference type="Gramene" id="Os05t0447800-00">
    <property type="protein sequence ID" value="Os05t0447800-00"/>
    <property type="gene ID" value="Os05g0447800"/>
</dbReference>
<feature type="region of interest" description="Disordered" evidence="5">
    <location>
        <begin position="35"/>
        <end position="67"/>
    </location>
</feature>
<evidence type="ECO:0000256" key="2">
    <source>
        <dbReference type="ARBA" id="ARBA00022692"/>
    </source>
</evidence>
<feature type="region of interest" description="Disordered" evidence="5">
    <location>
        <begin position="96"/>
        <end position="152"/>
    </location>
</feature>
<accession>A0A0P0WN83</accession>
<dbReference type="EMBL" id="AP014961">
    <property type="protein sequence ID" value="BAS94303.1"/>
    <property type="molecule type" value="Genomic_DNA"/>
</dbReference>
<keyword evidence="7" id="KW-1185">Reference proteome</keyword>
<reference evidence="6 7" key="3">
    <citation type="journal article" date="2013" name="Rice">
        <title>Improvement of the Oryza sativa Nipponbare reference genome using next generation sequence and optical map data.</title>
        <authorList>
            <person name="Kawahara Y."/>
            <person name="de la Bastide M."/>
            <person name="Hamilton J.P."/>
            <person name="Kanamori H."/>
            <person name="McCombie W.R."/>
            <person name="Ouyang S."/>
            <person name="Schwartz D.C."/>
            <person name="Tanaka T."/>
            <person name="Wu J."/>
            <person name="Zhou S."/>
            <person name="Childs K.L."/>
            <person name="Davidson R.M."/>
            <person name="Lin H."/>
            <person name="Quesada-Ocampo L."/>
            <person name="Vaillancourt B."/>
            <person name="Sakai H."/>
            <person name="Lee S.S."/>
            <person name="Kim J."/>
            <person name="Numa H."/>
            <person name="Itoh T."/>
            <person name="Buell C.R."/>
            <person name="Matsumoto T."/>
        </authorList>
    </citation>
    <scope>NUCLEOTIDE SEQUENCE [LARGE SCALE GENOMIC DNA]</scope>
    <source>
        <strain evidence="7">cv. Nipponbare</strain>
    </source>
</reference>
<feature type="region of interest" description="Disordered" evidence="5">
    <location>
        <begin position="184"/>
        <end position="219"/>
    </location>
</feature>
<dbReference type="GO" id="GO:0005794">
    <property type="term" value="C:Golgi apparatus"/>
    <property type="evidence" value="ECO:0000318"/>
    <property type="project" value="GO_Central"/>
</dbReference>
<evidence type="ECO:0000256" key="1">
    <source>
        <dbReference type="ARBA" id="ARBA00004194"/>
    </source>
</evidence>
<dbReference type="GO" id="GO:0000139">
    <property type="term" value="C:Golgi membrane"/>
    <property type="evidence" value="ECO:0007669"/>
    <property type="project" value="UniProtKB-SubCell"/>
</dbReference>
<gene>
    <name evidence="6" type="ordered locus">Os05g0447800</name>
    <name evidence="6" type="ORF">OSNPB_050447800</name>
</gene>
<dbReference type="GO" id="GO:0045492">
    <property type="term" value="P:xylan biosynthetic process"/>
    <property type="evidence" value="ECO:0000318"/>
    <property type="project" value="GO_Central"/>
</dbReference>
<sequence length="241" mass="25673">MSVSLSPYSFLSLLDSSSPLLCYLVPLSHLRAPERETAGAQRRGSGGGGDGMGGTVTGRRRCGRGYSGAAARPRRWLSSGAHAGPAWPHAAATVGEMEQRGSGGAGRVLPWGDADSGKEQRRSGGGLDGSGDDGGMDRGGYPVGRRPRQTREEHARAINDLPNELYDVAWDIVLIDGPSGWNLTSPGQMPSRQSSPARWRRWGKGLDSGLATTDRGRGGPRWRWPGWELAGMADIRECGRP</sequence>
<keyword evidence="3" id="KW-1133">Transmembrane helix</keyword>
<dbReference type="PaxDb" id="39947-A0A0P0WN83"/>
<keyword evidence="2" id="KW-0812">Transmembrane</keyword>